<dbReference type="PANTHER" id="PTHR33198:SF20">
    <property type="entry name" value="RETROTRANSPOSON GAG DOMAIN-CONTAINING PROTEIN"/>
    <property type="match status" value="1"/>
</dbReference>
<dbReference type="Proteomes" id="UP000225706">
    <property type="component" value="Unassembled WGS sequence"/>
</dbReference>
<dbReference type="SMART" id="SM00343">
    <property type="entry name" value="ZnF_C2HC"/>
    <property type="match status" value="3"/>
</dbReference>
<dbReference type="OrthoDB" id="5988576at2759"/>
<feature type="region of interest" description="Disordered" evidence="2">
    <location>
        <begin position="280"/>
        <end position="304"/>
    </location>
</feature>
<sequence length="688" mass="77742">MKKLLTSEHNSDTDDPMINSHSETLKRHLATFNQKLDRVQSDGDCAFHTIMRQVRKLAIMRQILLRLNFTMLRNRQFPEFAIVDGRKNPEVSAFVFQLKDLIAHVFLTKKIARFSASAATATISVRVPKSCHASVEKAGLKYGKQAKGITKDTQKQALLLHYAGQDVQDIFVTLSDSGPTPEEETQYAKAMRPLDAHFLPQVNIPFEQHQFRQAKQEESETTDQFVTRLFQLSENCDFGTSKEDQLVDKCRSHDLRKKLLPVSGKLTLQKARDVARSMEAAEGQARSLESNSRSGNVNSLERGHFDSPKRGGRCYRCGLEGHFAKDPECKATLATRMKCKRVGRFAKVCKMKEDDANRPRKGNIRQVTKDDDFAFTLQSNGRDIPTVDIELGGHPTSVGPRWRRWKRSFEFFLEAKGITKDTQKQALLLHCAGQDVQDIFVTLSDSGPTPEEETQYAKAMRLLDAHFLPQVNIPFERHQFRQAKQEESETTDQFVTRLFQLSENCDFGTSKEEQIRDQLIDKCRSHDLRKKLLAVSGKLTLQKARDVARSMEAAESQARSIESDSRSGNVNSLERGHFDSPKRGGGRCYRCGLEGHFAKDPECKARLATCMKCKRVGHFAKVCKTKEDNANRPRKGNIRQVTKDDDFAFTLQSNGRDIPTVDIELGGVRLEGVLVDSGSTSNVIDRAI</sequence>
<dbReference type="InterPro" id="IPR001878">
    <property type="entry name" value="Znf_CCHC"/>
</dbReference>
<dbReference type="AlphaFoldDB" id="A0A2B4RFT9"/>
<evidence type="ECO:0000313" key="5">
    <source>
        <dbReference type="Proteomes" id="UP000225706"/>
    </source>
</evidence>
<keyword evidence="1" id="KW-0862">Zinc</keyword>
<keyword evidence="1" id="KW-0863">Zinc-finger</keyword>
<evidence type="ECO:0000256" key="1">
    <source>
        <dbReference type="PROSITE-ProRule" id="PRU00047"/>
    </source>
</evidence>
<protein>
    <submittedName>
        <fullName evidence="4">Gag-Pol polyprotein</fullName>
    </submittedName>
</protein>
<comment type="caution">
    <text evidence="4">The sequence shown here is derived from an EMBL/GenBank/DDBJ whole genome shotgun (WGS) entry which is preliminary data.</text>
</comment>
<dbReference type="GO" id="GO:0008270">
    <property type="term" value="F:zinc ion binding"/>
    <property type="evidence" value="ECO:0007669"/>
    <property type="project" value="UniProtKB-KW"/>
</dbReference>
<organism evidence="4 5">
    <name type="scientific">Stylophora pistillata</name>
    <name type="common">Smooth cauliflower coral</name>
    <dbReference type="NCBI Taxonomy" id="50429"/>
    <lineage>
        <taxon>Eukaryota</taxon>
        <taxon>Metazoa</taxon>
        <taxon>Cnidaria</taxon>
        <taxon>Anthozoa</taxon>
        <taxon>Hexacorallia</taxon>
        <taxon>Scleractinia</taxon>
        <taxon>Astrocoeniina</taxon>
        <taxon>Pocilloporidae</taxon>
        <taxon>Stylophora</taxon>
    </lineage>
</organism>
<reference evidence="5" key="1">
    <citation type="journal article" date="2017" name="bioRxiv">
        <title>Comparative analysis of the genomes of Stylophora pistillata and Acropora digitifera provides evidence for extensive differences between species of corals.</title>
        <authorList>
            <person name="Voolstra C.R."/>
            <person name="Li Y."/>
            <person name="Liew Y.J."/>
            <person name="Baumgarten S."/>
            <person name="Zoccola D."/>
            <person name="Flot J.-F."/>
            <person name="Tambutte S."/>
            <person name="Allemand D."/>
            <person name="Aranda M."/>
        </authorList>
    </citation>
    <scope>NUCLEOTIDE SEQUENCE [LARGE SCALE GENOMIC DNA]</scope>
</reference>
<evidence type="ECO:0000256" key="2">
    <source>
        <dbReference type="SAM" id="MobiDB-lite"/>
    </source>
</evidence>
<proteinExistence type="predicted"/>
<dbReference type="Gene3D" id="4.10.60.10">
    <property type="entry name" value="Zinc finger, CCHC-type"/>
    <property type="match status" value="2"/>
</dbReference>
<keyword evidence="1" id="KW-0479">Metal-binding</keyword>
<dbReference type="Pfam" id="PF00098">
    <property type="entry name" value="zf-CCHC"/>
    <property type="match status" value="2"/>
</dbReference>
<dbReference type="GO" id="GO:0003676">
    <property type="term" value="F:nucleic acid binding"/>
    <property type="evidence" value="ECO:0007669"/>
    <property type="project" value="InterPro"/>
</dbReference>
<gene>
    <name evidence="4" type="primary">gag-pol</name>
    <name evidence="4" type="ORF">AWC38_SpisGene20107</name>
</gene>
<dbReference type="InterPro" id="IPR036875">
    <property type="entry name" value="Znf_CCHC_sf"/>
</dbReference>
<name>A0A2B4RFT9_STYPI</name>
<feature type="domain" description="CCHC-type" evidence="3">
    <location>
        <begin position="587"/>
        <end position="600"/>
    </location>
</feature>
<dbReference type="EMBL" id="LSMT01000624">
    <property type="protein sequence ID" value="PFX15669.1"/>
    <property type="molecule type" value="Genomic_DNA"/>
</dbReference>
<accession>A0A2B4RFT9</accession>
<dbReference type="PROSITE" id="PS50158">
    <property type="entry name" value="ZF_CCHC"/>
    <property type="match status" value="2"/>
</dbReference>
<dbReference type="SUPFAM" id="SSF57756">
    <property type="entry name" value="Retrovirus zinc finger-like domains"/>
    <property type="match status" value="2"/>
</dbReference>
<feature type="compositionally biased region" description="Polar residues" evidence="2">
    <location>
        <begin position="287"/>
        <end position="299"/>
    </location>
</feature>
<feature type="domain" description="CCHC-type" evidence="3">
    <location>
        <begin position="313"/>
        <end position="326"/>
    </location>
</feature>
<evidence type="ECO:0000259" key="3">
    <source>
        <dbReference type="PROSITE" id="PS50158"/>
    </source>
</evidence>
<evidence type="ECO:0000313" key="4">
    <source>
        <dbReference type="EMBL" id="PFX15669.1"/>
    </source>
</evidence>
<keyword evidence="5" id="KW-1185">Reference proteome</keyword>
<feature type="region of interest" description="Disordered" evidence="2">
    <location>
        <begin position="553"/>
        <end position="581"/>
    </location>
</feature>
<dbReference type="PANTHER" id="PTHR33198">
    <property type="entry name" value="ANK_REP_REGION DOMAIN-CONTAINING PROTEIN-RELATED"/>
    <property type="match status" value="1"/>
</dbReference>